<evidence type="ECO:0000256" key="2">
    <source>
        <dbReference type="ARBA" id="ARBA00022556"/>
    </source>
</evidence>
<reference evidence="8 9" key="2">
    <citation type="submission" date="2018-12" db="EMBL/GenBank/DDBJ databases">
        <title>Simiduia agarivorans gen. nov., sp. nov., a marine, agarolytic bacterium isolated from shallow coastal water from Keelung, Taiwan.</title>
        <authorList>
            <person name="Shieh W.Y."/>
        </authorList>
    </citation>
    <scope>NUCLEOTIDE SEQUENCE [LARGE SCALE GENOMIC DNA]</scope>
    <source>
        <strain evidence="8 9">GTF-13</strain>
    </source>
</reference>
<keyword evidence="6" id="KW-0963">Cytoplasm</keyword>
<dbReference type="HAMAP" id="MF_00387">
    <property type="entry name" value="LpxA"/>
    <property type="match status" value="1"/>
</dbReference>
<evidence type="ECO:0000313" key="9">
    <source>
        <dbReference type="Proteomes" id="UP000280792"/>
    </source>
</evidence>
<protein>
    <recommendedName>
        <fullName evidence="6">Acyl-[acyl-carrier-protein]--UDP-N-acetylglucosamine O-acyltransferase</fullName>
        <shortName evidence="6">UDP-N-acetylglucosamine acyltransferase</shortName>
        <ecNumber evidence="6">2.3.1.129</ecNumber>
    </recommendedName>
</protein>
<dbReference type="UniPathway" id="UPA00359">
    <property type="reaction ID" value="UER00477"/>
</dbReference>
<dbReference type="AlphaFoldDB" id="A0A3P3VV53"/>
<accession>A0A3P3VV53</accession>
<dbReference type="InterPro" id="IPR037157">
    <property type="entry name" value="Acetyltransf_C_sf"/>
</dbReference>
<dbReference type="GO" id="GO:0009245">
    <property type="term" value="P:lipid A biosynthetic process"/>
    <property type="evidence" value="ECO:0007669"/>
    <property type="project" value="UniProtKB-UniRule"/>
</dbReference>
<dbReference type="Pfam" id="PF13720">
    <property type="entry name" value="Acetyltransf_11"/>
    <property type="match status" value="1"/>
</dbReference>
<dbReference type="GO" id="GO:0016020">
    <property type="term" value="C:membrane"/>
    <property type="evidence" value="ECO:0007669"/>
    <property type="project" value="GOC"/>
</dbReference>
<keyword evidence="9" id="KW-1185">Reference proteome</keyword>
<comment type="pathway">
    <text evidence="6">Glycolipid biosynthesis; lipid IV(A) biosynthesis; lipid IV(A) from (3R)-3-hydroxytetradecanoyl-[acyl-carrier-protein] and UDP-N-acetyl-alpha-D-glucosamine: step 1/6.</text>
</comment>
<sequence length="261" mass="28104">MHPSARIHDSAIVDPGASIGANVEIGPWSLIGADVEIGEGTVIRSHAVIKGPTTLGRNNQVFQFASIGEDCQDKKYAGEPTRLVVGDNNIFRECCTIHRGTVQDEGVTRIGSDNLFMAYTHVGHDCVIGNGCIFANNASVAGHVKVGDGAILSGMTGVHQFCHIGAYSMCAGGSTIFKDVPAFVMAAGSPAKANGMNFEGMKRRGYSKPVMQSLRKAYKTVYREGLTLEEALERLRSQDHHEPELQLFIESLQNSTRGIVR</sequence>
<dbReference type="InterPro" id="IPR010137">
    <property type="entry name" value="Lipid_A_LpxA"/>
</dbReference>
<dbReference type="EC" id="2.3.1.129" evidence="6"/>
<reference evidence="8 9" key="1">
    <citation type="submission" date="2018-08" db="EMBL/GenBank/DDBJ databases">
        <authorList>
            <person name="Khan S.A."/>
        </authorList>
    </citation>
    <scope>NUCLEOTIDE SEQUENCE [LARGE SCALE GENOMIC DNA]</scope>
    <source>
        <strain evidence="8 9">GTF-13</strain>
    </source>
</reference>
<dbReference type="InterPro" id="IPR029098">
    <property type="entry name" value="Acetyltransf_C"/>
</dbReference>
<dbReference type="InterPro" id="IPR001451">
    <property type="entry name" value="Hexapep"/>
</dbReference>
<evidence type="ECO:0000256" key="5">
    <source>
        <dbReference type="ARBA" id="ARBA00023315"/>
    </source>
</evidence>
<keyword evidence="3 6" id="KW-0808">Transferase</keyword>
<dbReference type="Gene3D" id="2.160.10.10">
    <property type="entry name" value="Hexapeptide repeat proteins"/>
    <property type="match status" value="1"/>
</dbReference>
<dbReference type="SUPFAM" id="SSF51161">
    <property type="entry name" value="Trimeric LpxA-like enzymes"/>
    <property type="match status" value="1"/>
</dbReference>
<evidence type="ECO:0000256" key="1">
    <source>
        <dbReference type="ARBA" id="ARBA00022516"/>
    </source>
</evidence>
<dbReference type="CDD" id="cd03351">
    <property type="entry name" value="LbH_UDP-GlcNAc_AT"/>
    <property type="match status" value="1"/>
</dbReference>
<dbReference type="Gene3D" id="1.20.1180.10">
    <property type="entry name" value="Udp N-acetylglucosamine O-acyltransferase, C-terminal domain"/>
    <property type="match status" value="1"/>
</dbReference>
<keyword evidence="1 6" id="KW-0444">Lipid biosynthesis</keyword>
<evidence type="ECO:0000256" key="3">
    <source>
        <dbReference type="ARBA" id="ARBA00022679"/>
    </source>
</evidence>
<dbReference type="GO" id="GO:0008780">
    <property type="term" value="F:acyl-[acyl-carrier-protein]-UDP-N-acetylglucosamine O-acyltransferase activity"/>
    <property type="evidence" value="ECO:0007669"/>
    <property type="project" value="UniProtKB-UniRule"/>
</dbReference>
<comment type="subcellular location">
    <subcellularLocation>
        <location evidence="6">Cytoplasm</location>
    </subcellularLocation>
</comment>
<keyword evidence="4 6" id="KW-0443">Lipid metabolism</keyword>
<comment type="caution">
    <text evidence="8">The sequence shown here is derived from an EMBL/GenBank/DDBJ whole genome shotgun (WGS) entry which is preliminary data.</text>
</comment>
<dbReference type="NCBIfam" id="NF003657">
    <property type="entry name" value="PRK05289.1"/>
    <property type="match status" value="1"/>
</dbReference>
<gene>
    <name evidence="6" type="primary">lpxA</name>
    <name evidence="8" type="ORF">D0544_08540</name>
</gene>
<keyword evidence="6" id="KW-0677">Repeat</keyword>
<dbReference type="PANTHER" id="PTHR43480">
    <property type="entry name" value="ACYL-[ACYL-CARRIER-PROTEIN]--UDP-N-ACETYLGLUCOSAMINE O-ACYLTRANSFERASE"/>
    <property type="match status" value="1"/>
</dbReference>
<keyword evidence="5 6" id="KW-0012">Acyltransferase</keyword>
<comment type="function">
    <text evidence="6">Involved in the biosynthesis of lipid A, a phosphorylated glycolipid that anchors the lipopolysaccharide to the outer membrane of the cell.</text>
</comment>
<feature type="domain" description="UDP N-acetylglucosamine O-acyltransferase C-terminal" evidence="7">
    <location>
        <begin position="179"/>
        <end position="260"/>
    </location>
</feature>
<evidence type="ECO:0000256" key="4">
    <source>
        <dbReference type="ARBA" id="ARBA00023098"/>
    </source>
</evidence>
<dbReference type="Proteomes" id="UP000280792">
    <property type="component" value="Unassembled WGS sequence"/>
</dbReference>
<dbReference type="Pfam" id="PF00132">
    <property type="entry name" value="Hexapep"/>
    <property type="match status" value="2"/>
</dbReference>
<keyword evidence="2 6" id="KW-0441">Lipid A biosynthesis</keyword>
<comment type="catalytic activity">
    <reaction evidence="6">
        <text>a (3R)-hydroxyacyl-[ACP] + UDP-N-acetyl-alpha-D-glucosamine = a UDP-3-O-[(3R)-3-hydroxyacyl]-N-acetyl-alpha-D-glucosamine + holo-[ACP]</text>
        <dbReference type="Rhea" id="RHEA:67812"/>
        <dbReference type="Rhea" id="RHEA-COMP:9685"/>
        <dbReference type="Rhea" id="RHEA-COMP:9945"/>
        <dbReference type="ChEBI" id="CHEBI:57705"/>
        <dbReference type="ChEBI" id="CHEBI:64479"/>
        <dbReference type="ChEBI" id="CHEBI:78827"/>
        <dbReference type="ChEBI" id="CHEBI:173225"/>
        <dbReference type="EC" id="2.3.1.129"/>
    </reaction>
</comment>
<dbReference type="EMBL" id="QWEZ01000001">
    <property type="protein sequence ID" value="RRJ85496.1"/>
    <property type="molecule type" value="Genomic_DNA"/>
</dbReference>
<comment type="similarity">
    <text evidence="6">Belongs to the transferase hexapeptide repeat family. LpxA subfamily.</text>
</comment>
<dbReference type="PIRSF" id="PIRSF000456">
    <property type="entry name" value="UDP-GlcNAc_acltr"/>
    <property type="match status" value="1"/>
</dbReference>
<organism evidence="8 9">
    <name type="scientific">Aestuariirhabdus litorea</name>
    <dbReference type="NCBI Taxonomy" id="2528527"/>
    <lineage>
        <taxon>Bacteria</taxon>
        <taxon>Pseudomonadati</taxon>
        <taxon>Pseudomonadota</taxon>
        <taxon>Gammaproteobacteria</taxon>
        <taxon>Oceanospirillales</taxon>
        <taxon>Aestuariirhabdaceae</taxon>
        <taxon>Aestuariirhabdus</taxon>
    </lineage>
</organism>
<dbReference type="GO" id="GO:0005737">
    <property type="term" value="C:cytoplasm"/>
    <property type="evidence" value="ECO:0007669"/>
    <property type="project" value="UniProtKB-SubCell"/>
</dbReference>
<dbReference type="PANTHER" id="PTHR43480:SF1">
    <property type="entry name" value="ACYL-[ACYL-CARRIER-PROTEIN]--UDP-N-ACETYLGLUCOSAMINE O-ACYLTRANSFERASE, MITOCHONDRIAL-RELATED"/>
    <property type="match status" value="1"/>
</dbReference>
<dbReference type="InterPro" id="IPR011004">
    <property type="entry name" value="Trimer_LpxA-like_sf"/>
</dbReference>
<dbReference type="NCBIfam" id="TIGR01852">
    <property type="entry name" value="lipid_A_lpxA"/>
    <property type="match status" value="1"/>
</dbReference>
<proteinExistence type="inferred from homology"/>
<evidence type="ECO:0000259" key="7">
    <source>
        <dbReference type="Pfam" id="PF13720"/>
    </source>
</evidence>
<evidence type="ECO:0000256" key="6">
    <source>
        <dbReference type="HAMAP-Rule" id="MF_00387"/>
    </source>
</evidence>
<name>A0A3P3VV53_9GAMM</name>
<comment type="subunit">
    <text evidence="6">Homotrimer.</text>
</comment>
<evidence type="ECO:0000313" key="8">
    <source>
        <dbReference type="EMBL" id="RRJ85496.1"/>
    </source>
</evidence>